<dbReference type="Pfam" id="PF11162">
    <property type="entry name" value="DUF2946"/>
    <property type="match status" value="1"/>
</dbReference>
<dbReference type="AlphaFoldDB" id="A0A6S6ZBD1"/>
<accession>A0A6S6ZBD1</accession>
<dbReference type="EMBL" id="CADIJQ010000001">
    <property type="protein sequence ID" value="CAB3667345.1"/>
    <property type="molecule type" value="Genomic_DNA"/>
</dbReference>
<organism evidence="1 2">
    <name type="scientific">Achromobacter kerstersii</name>
    <dbReference type="NCBI Taxonomy" id="1353890"/>
    <lineage>
        <taxon>Bacteria</taxon>
        <taxon>Pseudomonadati</taxon>
        <taxon>Pseudomonadota</taxon>
        <taxon>Betaproteobacteria</taxon>
        <taxon>Burkholderiales</taxon>
        <taxon>Alcaligenaceae</taxon>
        <taxon>Achromobacter</taxon>
    </lineage>
</organism>
<gene>
    <name evidence="1" type="ORF">LMG3441_00883</name>
</gene>
<dbReference type="RefSeq" id="WP_175168939.1">
    <property type="nucleotide sequence ID" value="NZ_CADIJQ010000001.1"/>
</dbReference>
<dbReference type="InterPro" id="IPR021333">
    <property type="entry name" value="DUF2946"/>
</dbReference>
<name>A0A6S6ZBD1_9BURK</name>
<evidence type="ECO:0008006" key="3">
    <source>
        <dbReference type="Google" id="ProtNLM"/>
    </source>
</evidence>
<keyword evidence="2" id="KW-1185">Reference proteome</keyword>
<dbReference type="Proteomes" id="UP000494269">
    <property type="component" value="Unassembled WGS sequence"/>
</dbReference>
<evidence type="ECO:0000313" key="1">
    <source>
        <dbReference type="EMBL" id="CAB3667345.1"/>
    </source>
</evidence>
<evidence type="ECO:0000313" key="2">
    <source>
        <dbReference type="Proteomes" id="UP000494269"/>
    </source>
</evidence>
<sequence>MRSPFPFLHRGNAGLWLVLMLFALKAIVPQGFMPATHQGGTLIQLCSAAGPIWVQGPSKQDNAPDERHAAQAATCPMGIALTAIALPSSPVLRVAAAAIMAHPLAARAPPAPVQVSLIGAPLGARAPPLPSVLR</sequence>
<reference evidence="1 2" key="1">
    <citation type="submission" date="2020-04" db="EMBL/GenBank/DDBJ databases">
        <authorList>
            <person name="De Canck E."/>
        </authorList>
    </citation>
    <scope>NUCLEOTIDE SEQUENCE [LARGE SCALE GENOMIC DNA]</scope>
    <source>
        <strain evidence="1 2">LMG 3441</strain>
    </source>
</reference>
<proteinExistence type="predicted"/>
<protein>
    <recommendedName>
        <fullName evidence="3">DUF2946 domain-containing protein</fullName>
    </recommendedName>
</protein>